<keyword evidence="3" id="KW-1185">Reference proteome</keyword>
<feature type="compositionally biased region" description="Basic and acidic residues" evidence="1">
    <location>
        <begin position="1007"/>
        <end position="1044"/>
    </location>
</feature>
<feature type="region of interest" description="Disordered" evidence="1">
    <location>
        <begin position="488"/>
        <end position="565"/>
    </location>
</feature>
<gene>
    <name evidence="2" type="ORF">ABB37_03082</name>
</gene>
<feature type="compositionally biased region" description="Low complexity" evidence="1">
    <location>
        <begin position="1045"/>
        <end position="1065"/>
    </location>
</feature>
<feature type="compositionally biased region" description="Gly residues" evidence="1">
    <location>
        <begin position="515"/>
        <end position="533"/>
    </location>
</feature>
<feature type="compositionally biased region" description="Gly residues" evidence="1">
    <location>
        <begin position="147"/>
        <end position="159"/>
    </location>
</feature>
<evidence type="ECO:0000256" key="1">
    <source>
        <dbReference type="SAM" id="MobiDB-lite"/>
    </source>
</evidence>
<dbReference type="OrthoDB" id="248175at2759"/>
<evidence type="ECO:0000313" key="3">
    <source>
        <dbReference type="Proteomes" id="UP000037923"/>
    </source>
</evidence>
<dbReference type="RefSeq" id="XP_015661895.1">
    <property type="nucleotide sequence ID" value="XM_015800293.1"/>
</dbReference>
<dbReference type="AlphaFoldDB" id="A0A0M9G6S2"/>
<dbReference type="VEuPathDB" id="TriTrypDB:LpyrH10_04_6320"/>
<sequence>MPKREKEKKSAVNTAILSNLAEEERAIVVYLVGCQEIDTAQDLMVLVKVNNEQHCISLRDAVKEAQAGASTSGDPPTAFLPQLLPLSQQVVQAGGSAACDTLVNCREAHRIEVYSLPNVPGGGEANAGRRGSRVGEKRPKAAAGAASGKGKGHAAGSGGHVAPPEGAHCIGGASLSLIPLLTSTSMDAIVPLSAPSVVVAALRFRVCCRDAPLLTPEGVLQCRPVVLRVGGVQGLPSTPTGSESVTKDGAAMSTVASSRVLRARVQLGDACVLTHALSVAMPSPSTPTTATTATLVPPRRPSLEAQSLSTLAKAEAPFDYHEHVLFLGTMGSPLEVYRQLYSTPCTVSLWQSFNTSSAEEAATSPVKEQTKKGRSETLLGSGGFSVRDFLSDDQLRFSESVQLLPDRTTVTLAGGQTCMTAASTIEVALDFLRPFPPLQHVDQTGALLRRKAFLTHAIVRLPYQAPWMADCLELLLQEVTSIPRATEDVHLYTPPPPPPSADSQDALEKTTSGGRTSGGSGAKASNAGGGGRLGSSSRKAKGGVKPATGTAAKMSSRVGVSTSPEPVAPLPTHRFDAPLQLISPPGLSGFEVTDGKERVWCVEGTVPEVHHVLTRLTAFLETHQYAHVAAAMLFNAELFVPGRAYLSFPALVTPPPGLSSTTTAAGSPHSSAVGAVALEVEPSGTGGRFHRIRLRTPLEALRQTQTHYLRHILSDECLGCLHCLSALLRATTMREVEVRGWLPSAALLISLERSFGQTLENDDLYGAAPLLPTSHATTPTTQAGRLTDASEIPLPLSGSSVMDGVLVGKLVFFDGTIKTGKGPRRPIPPAVRQRFPVVVWMVVTETEEEILCAFSHSAPTGLVQYHVEGQVVQTAGVMLLYVLKCVCLARSFTHSHNEEYDQLLRERQHAQHANFVRRRMLWPVGAGASGTPAKSDGQDSERRLQHSQRTDKTAAAATTRSGGHAQRTSTSSSDDGADGGNWLASDFYDHLEPSPSSRDAPSFPATKTKDRRSGDSAKSGAEGRPHARDLAAAHKAIMEDERAITADTLPSLTPTPTSATPTSGSPVGGERLPPLHR</sequence>
<dbReference type="Proteomes" id="UP000037923">
    <property type="component" value="Unassembled WGS sequence"/>
</dbReference>
<evidence type="ECO:0000313" key="2">
    <source>
        <dbReference type="EMBL" id="KPA83456.1"/>
    </source>
</evidence>
<feature type="region of interest" description="Disordered" evidence="1">
    <location>
        <begin position="926"/>
        <end position="1077"/>
    </location>
</feature>
<dbReference type="PANTHER" id="PTHR33667">
    <property type="entry name" value="SI:DKEY-57N24.6"/>
    <property type="match status" value="1"/>
</dbReference>
<dbReference type="PANTHER" id="PTHR33667:SF7">
    <property type="entry name" value="RIKEN CDNA 1810020O05 GENE"/>
    <property type="match status" value="1"/>
</dbReference>
<protein>
    <submittedName>
        <fullName evidence="2">Uncharacterized protein</fullName>
    </submittedName>
</protein>
<accession>A0A0M9G6S2</accession>
<dbReference type="GeneID" id="26903373"/>
<dbReference type="OMA" id="TGLVQYH"/>
<feature type="region of interest" description="Disordered" evidence="1">
    <location>
        <begin position="122"/>
        <end position="163"/>
    </location>
</feature>
<dbReference type="EMBL" id="LGTL01000004">
    <property type="protein sequence ID" value="KPA83456.1"/>
    <property type="molecule type" value="Genomic_DNA"/>
</dbReference>
<reference evidence="2 3" key="1">
    <citation type="submission" date="2015-07" db="EMBL/GenBank/DDBJ databases">
        <title>High-quality genome of monoxenous trypanosomatid Leptomonas pyrrhocoris.</title>
        <authorList>
            <person name="Flegontov P."/>
            <person name="Butenko A."/>
            <person name="Firsov S."/>
            <person name="Vlcek C."/>
            <person name="Logacheva M.D."/>
            <person name="Field M."/>
            <person name="Filatov D."/>
            <person name="Flegontova O."/>
            <person name="Gerasimov E."/>
            <person name="Jackson A.P."/>
            <person name="Kelly S."/>
            <person name="Opperdoes F."/>
            <person name="O'Reilly A."/>
            <person name="Votypka J."/>
            <person name="Yurchenko V."/>
            <person name="Lukes J."/>
        </authorList>
    </citation>
    <scope>NUCLEOTIDE SEQUENCE [LARGE SCALE GENOMIC DNA]</scope>
    <source>
        <strain evidence="2">H10</strain>
    </source>
</reference>
<name>A0A0M9G6S2_LEPPY</name>
<proteinExistence type="predicted"/>
<feature type="compositionally biased region" description="Basic and acidic residues" evidence="1">
    <location>
        <begin position="936"/>
        <end position="952"/>
    </location>
</feature>
<comment type="caution">
    <text evidence="2">The sequence shown here is derived from an EMBL/GenBank/DDBJ whole genome shotgun (WGS) entry which is preliminary data.</text>
</comment>
<organism evidence="2 3">
    <name type="scientific">Leptomonas pyrrhocoris</name>
    <name type="common">Firebug parasite</name>
    <dbReference type="NCBI Taxonomy" id="157538"/>
    <lineage>
        <taxon>Eukaryota</taxon>
        <taxon>Discoba</taxon>
        <taxon>Euglenozoa</taxon>
        <taxon>Kinetoplastea</taxon>
        <taxon>Metakinetoplastina</taxon>
        <taxon>Trypanosomatida</taxon>
        <taxon>Trypanosomatidae</taxon>
        <taxon>Leishmaniinae</taxon>
        <taxon>Leptomonas</taxon>
    </lineage>
</organism>